<accession>A0A7I4YWI2</accession>
<dbReference type="Proteomes" id="UP000025227">
    <property type="component" value="Unplaced"/>
</dbReference>
<protein>
    <submittedName>
        <fullName evidence="2">Uncharacterized protein</fullName>
    </submittedName>
</protein>
<keyword evidence="1" id="KW-1185">Reference proteome</keyword>
<dbReference type="WBParaSite" id="HCON_00145960-00001">
    <property type="protein sequence ID" value="HCON_00145960-00001"/>
    <property type="gene ID" value="HCON_00145960"/>
</dbReference>
<reference evidence="2" key="1">
    <citation type="submission" date="2020-12" db="UniProtKB">
        <authorList>
            <consortium name="WormBaseParasite"/>
        </authorList>
    </citation>
    <scope>IDENTIFICATION</scope>
    <source>
        <strain evidence="2">MHco3</strain>
    </source>
</reference>
<name>A0A7I4YWI2_HAECO</name>
<dbReference type="AlphaFoldDB" id="A0A7I4YWI2"/>
<organism evidence="1 2">
    <name type="scientific">Haemonchus contortus</name>
    <name type="common">Barber pole worm</name>
    <dbReference type="NCBI Taxonomy" id="6289"/>
    <lineage>
        <taxon>Eukaryota</taxon>
        <taxon>Metazoa</taxon>
        <taxon>Ecdysozoa</taxon>
        <taxon>Nematoda</taxon>
        <taxon>Chromadorea</taxon>
        <taxon>Rhabditida</taxon>
        <taxon>Rhabditina</taxon>
        <taxon>Rhabditomorpha</taxon>
        <taxon>Strongyloidea</taxon>
        <taxon>Trichostrongylidae</taxon>
        <taxon>Haemonchus</taxon>
    </lineage>
</organism>
<proteinExistence type="predicted"/>
<sequence>MKASCSSRPTKGTTTGDQDYDFKDYTAIAGMPENPSMNDLLQKMATVQLHCKTVYSTGTWGESKIFTTSTYGSTVKRHLRGQLSRDGRSEENTLARVCARLYESHPLCLLHPARGIERLGLDGHCQNAEHAIEQLEKRFSPPFRMSLDELLSNEDINNIVNLLKARAREANFKDIRKDRSNAWRWCTPSRPRSWLTTSIPSQAAQIREDYRR</sequence>
<evidence type="ECO:0000313" key="2">
    <source>
        <dbReference type="WBParaSite" id="HCON_00145960-00001"/>
    </source>
</evidence>
<evidence type="ECO:0000313" key="1">
    <source>
        <dbReference type="Proteomes" id="UP000025227"/>
    </source>
</evidence>